<gene>
    <name evidence="1" type="ORF">QFC20_004870</name>
</gene>
<keyword evidence="2" id="KW-1185">Reference proteome</keyword>
<name>A0ACC2VV01_9TREE</name>
<comment type="caution">
    <text evidence="1">The sequence shown here is derived from an EMBL/GenBank/DDBJ whole genome shotgun (WGS) entry which is preliminary data.</text>
</comment>
<organism evidence="1 2">
    <name type="scientific">Naganishia adeliensis</name>
    <dbReference type="NCBI Taxonomy" id="92952"/>
    <lineage>
        <taxon>Eukaryota</taxon>
        <taxon>Fungi</taxon>
        <taxon>Dikarya</taxon>
        <taxon>Basidiomycota</taxon>
        <taxon>Agaricomycotina</taxon>
        <taxon>Tremellomycetes</taxon>
        <taxon>Filobasidiales</taxon>
        <taxon>Filobasidiaceae</taxon>
        <taxon>Naganishia</taxon>
    </lineage>
</organism>
<sequence length="612" mass="67850">MPQTVQIIRDVITINAASPFFAELQPGDTLRLIARQVNLTETRDLKGVTLEIYASAFVASNGAVLVLNPAQTESILRREEIWNNMNPLSLPRDYDVIPHFKEYIGNLTSLGTLHATFASIGSTLLLKSSDLQVFRDLFQSQKIQSDIRINSAIADLDISKQEEKNLDTALKQCQKMIDSVDQQIQKAKEDMKKKPATLLGNITNVAELAIAVSAVIAAVPTGGASLIAIAPQFITLSKTVYDNFQPVAKALIDHDETETLKTAKAQFDLVKNDSEKIKATANKVADLVKVIDKIKGAKTPDTLEIARGLELAYEYLLEQQDLQVAQMKTKALEQKLASEGELLEFHNVAIAQTSLNEDIIRQAGLKVMQAAVAEADILLDFAFRAQRSLEIYLLKDQSQYVYYDVGRVHPDVEADCLADPGLIDVLNTSYMLSLKRLLDPTSMWKTYQTYFRSGLKDDIRRLPLFDEPAATRRVPISFSVDVATSLPKERYNTKIQAVGIAFIGATGRGDMVSCRIEHGGLYSQRMSDGWIVDSVLHARNDIIQADIDPLEQNGFDPDSSPPLDEPQNSPLWGMGVGGLYTITVSESELEEHQPNFSGLTAIEVWIAYQFME</sequence>
<reference evidence="1" key="1">
    <citation type="submission" date="2023-04" db="EMBL/GenBank/DDBJ databases">
        <title>Draft Genome sequencing of Naganishia species isolated from polar environments using Oxford Nanopore Technology.</title>
        <authorList>
            <person name="Leo P."/>
            <person name="Venkateswaran K."/>
        </authorList>
    </citation>
    <scope>NUCLEOTIDE SEQUENCE</scope>
    <source>
        <strain evidence="1">MNA-CCFEE 5262</strain>
    </source>
</reference>
<proteinExistence type="predicted"/>
<dbReference type="EMBL" id="JASBWS010000061">
    <property type="protein sequence ID" value="KAJ9102904.1"/>
    <property type="molecule type" value="Genomic_DNA"/>
</dbReference>
<protein>
    <submittedName>
        <fullName evidence="1">Uncharacterized protein</fullName>
    </submittedName>
</protein>
<dbReference type="Proteomes" id="UP001230649">
    <property type="component" value="Unassembled WGS sequence"/>
</dbReference>
<evidence type="ECO:0000313" key="1">
    <source>
        <dbReference type="EMBL" id="KAJ9102904.1"/>
    </source>
</evidence>
<evidence type="ECO:0000313" key="2">
    <source>
        <dbReference type="Proteomes" id="UP001230649"/>
    </source>
</evidence>
<accession>A0ACC2VV01</accession>